<dbReference type="Proteomes" id="UP000006591">
    <property type="component" value="Chromosome 4"/>
</dbReference>
<dbReference type="InterPro" id="IPR052733">
    <property type="entry name" value="Chloroplast_QOR"/>
</dbReference>
<evidence type="ECO:0000313" key="2">
    <source>
        <dbReference type="Proteomes" id="UP000006591"/>
    </source>
</evidence>
<dbReference type="AlphaFoldDB" id="A0A0E0GZI8"/>
<dbReference type="STRING" id="4536.A0A0E0GZI8"/>
<proteinExistence type="predicted"/>
<dbReference type="Gene3D" id="3.90.180.10">
    <property type="entry name" value="Medium-chain alcohol dehydrogenases, catalytic domain"/>
    <property type="match status" value="1"/>
</dbReference>
<dbReference type="HOGENOM" id="CLU_142521_0_0_1"/>
<sequence length="156" mass="17680">MELVRYLDADDILNYNTPEDAILMSSASGEKYDYIINAAINIGWSLMRPILTSHGRVVEITPNPGNYIQGGPTMTQRHIIKLKKVFTPSHFEYTSSKSLARAPSYIVTVLTMFANKKITCMSMRKEKMRFMMELAGEGKLKMVANSWHPFEEAAKP</sequence>
<dbReference type="PANTHER" id="PTHR44013">
    <property type="entry name" value="ZINC-TYPE ALCOHOL DEHYDROGENASE-LIKE PROTEIN C16A3.02C"/>
    <property type="match status" value="1"/>
</dbReference>
<reference evidence="1" key="1">
    <citation type="submission" date="2015-04" db="UniProtKB">
        <authorList>
            <consortium name="EnsemblPlants"/>
        </authorList>
    </citation>
    <scope>IDENTIFICATION</scope>
    <source>
        <strain evidence="1">SL10</strain>
    </source>
</reference>
<dbReference type="PANTHER" id="PTHR44013:SF6">
    <property type="entry name" value="OS04G0359100 PROTEIN"/>
    <property type="match status" value="1"/>
</dbReference>
<dbReference type="Gramene" id="ONIVA04G07170.1">
    <property type="protein sequence ID" value="ONIVA04G07170.1"/>
    <property type="gene ID" value="ONIVA04G07170"/>
</dbReference>
<organism evidence="1">
    <name type="scientific">Oryza nivara</name>
    <name type="common">Indian wild rice</name>
    <name type="synonym">Oryza sativa f. spontanea</name>
    <dbReference type="NCBI Taxonomy" id="4536"/>
    <lineage>
        <taxon>Eukaryota</taxon>
        <taxon>Viridiplantae</taxon>
        <taxon>Streptophyta</taxon>
        <taxon>Embryophyta</taxon>
        <taxon>Tracheophyta</taxon>
        <taxon>Spermatophyta</taxon>
        <taxon>Magnoliopsida</taxon>
        <taxon>Liliopsida</taxon>
        <taxon>Poales</taxon>
        <taxon>Poaceae</taxon>
        <taxon>BOP clade</taxon>
        <taxon>Oryzoideae</taxon>
        <taxon>Oryzeae</taxon>
        <taxon>Oryzinae</taxon>
        <taxon>Oryza</taxon>
    </lineage>
</organism>
<reference evidence="1" key="2">
    <citation type="submission" date="2018-04" db="EMBL/GenBank/DDBJ databases">
        <title>OnivRS2 (Oryza nivara Reference Sequence Version 2).</title>
        <authorList>
            <person name="Zhang J."/>
            <person name="Kudrna D."/>
            <person name="Lee S."/>
            <person name="Talag J."/>
            <person name="Rajasekar S."/>
            <person name="Welchert J."/>
            <person name="Hsing Y.-I."/>
            <person name="Wing R.A."/>
        </authorList>
    </citation>
    <scope>NUCLEOTIDE SEQUENCE [LARGE SCALE GENOMIC DNA]</scope>
    <source>
        <strain evidence="1">SL10</strain>
    </source>
</reference>
<dbReference type="EnsemblPlants" id="ONIVA04G07170.1">
    <property type="protein sequence ID" value="ONIVA04G07170.1"/>
    <property type="gene ID" value="ONIVA04G07170"/>
</dbReference>
<protein>
    <submittedName>
        <fullName evidence="1">Uncharacterized protein</fullName>
    </submittedName>
</protein>
<keyword evidence="2" id="KW-1185">Reference proteome</keyword>
<accession>A0A0E0GZI8</accession>
<dbReference type="Pfam" id="PF13602">
    <property type="entry name" value="ADH_zinc_N_2"/>
    <property type="match status" value="1"/>
</dbReference>
<dbReference type="eggNOG" id="KOG1198">
    <property type="taxonomic scope" value="Eukaryota"/>
</dbReference>
<dbReference type="Gene3D" id="3.40.50.720">
    <property type="entry name" value="NAD(P)-binding Rossmann-like Domain"/>
    <property type="match status" value="1"/>
</dbReference>
<name>A0A0E0GZI8_ORYNI</name>
<evidence type="ECO:0000313" key="1">
    <source>
        <dbReference type="EnsemblPlants" id="ONIVA04G07170.1"/>
    </source>
</evidence>